<keyword evidence="8 9" id="KW-0472">Membrane</keyword>
<proteinExistence type="predicted"/>
<keyword evidence="9" id="KW-1133">Transmembrane helix</keyword>
<evidence type="ECO:0000256" key="4">
    <source>
        <dbReference type="ARBA" id="ARBA00022553"/>
    </source>
</evidence>
<dbReference type="SUPFAM" id="SSF55874">
    <property type="entry name" value="ATPase domain of HSP90 chaperone/DNA topoisomerase II/histidine kinase"/>
    <property type="match status" value="1"/>
</dbReference>
<evidence type="ECO:0000256" key="1">
    <source>
        <dbReference type="ARBA" id="ARBA00000085"/>
    </source>
</evidence>
<dbReference type="InterPro" id="IPR003661">
    <property type="entry name" value="HisK_dim/P_dom"/>
</dbReference>
<evidence type="ECO:0000256" key="6">
    <source>
        <dbReference type="ARBA" id="ARBA00022777"/>
    </source>
</evidence>
<evidence type="ECO:0000313" key="11">
    <source>
        <dbReference type="EMBL" id="KRN33606.1"/>
    </source>
</evidence>
<gene>
    <name evidence="11" type="ORF">IV68_GL000413</name>
</gene>
<dbReference type="InterPro" id="IPR036890">
    <property type="entry name" value="HATPase_C_sf"/>
</dbReference>
<dbReference type="InterPro" id="IPR004358">
    <property type="entry name" value="Sig_transdc_His_kin-like_C"/>
</dbReference>
<accession>A0A0R2G2A0</accession>
<comment type="subcellular location">
    <subcellularLocation>
        <location evidence="2">Membrane</location>
    </subcellularLocation>
</comment>
<dbReference type="Proteomes" id="UP000051296">
    <property type="component" value="Unassembled WGS sequence"/>
</dbReference>
<dbReference type="PATRIC" id="fig|1123500.6.peg.414"/>
<dbReference type="GO" id="GO:0005886">
    <property type="term" value="C:plasma membrane"/>
    <property type="evidence" value="ECO:0007669"/>
    <property type="project" value="TreeGrafter"/>
</dbReference>
<evidence type="ECO:0000259" key="10">
    <source>
        <dbReference type="PROSITE" id="PS50109"/>
    </source>
</evidence>
<dbReference type="PRINTS" id="PR00344">
    <property type="entry name" value="BCTRLSENSOR"/>
</dbReference>
<dbReference type="PANTHER" id="PTHR45453">
    <property type="entry name" value="PHOSPHATE REGULON SENSOR PROTEIN PHOR"/>
    <property type="match status" value="1"/>
</dbReference>
<evidence type="ECO:0000256" key="5">
    <source>
        <dbReference type="ARBA" id="ARBA00022679"/>
    </source>
</evidence>
<dbReference type="CDD" id="cd00082">
    <property type="entry name" value="HisKA"/>
    <property type="match status" value="1"/>
</dbReference>
<dbReference type="InterPro" id="IPR003594">
    <property type="entry name" value="HATPase_dom"/>
</dbReference>
<dbReference type="CDD" id="cd00075">
    <property type="entry name" value="HATPase"/>
    <property type="match status" value="1"/>
</dbReference>
<dbReference type="GO" id="GO:0016036">
    <property type="term" value="P:cellular response to phosphate starvation"/>
    <property type="evidence" value="ECO:0007669"/>
    <property type="project" value="TreeGrafter"/>
</dbReference>
<keyword evidence="6 11" id="KW-0418">Kinase</keyword>
<keyword evidence="9" id="KW-0812">Transmembrane</keyword>
<dbReference type="SMART" id="SM00388">
    <property type="entry name" value="HisKA"/>
    <property type="match status" value="1"/>
</dbReference>
<dbReference type="GO" id="GO:0004721">
    <property type="term" value="F:phosphoprotein phosphatase activity"/>
    <property type="evidence" value="ECO:0007669"/>
    <property type="project" value="TreeGrafter"/>
</dbReference>
<dbReference type="InterPro" id="IPR036097">
    <property type="entry name" value="HisK_dim/P_sf"/>
</dbReference>
<keyword evidence="5" id="KW-0808">Transferase</keyword>
<dbReference type="Gene3D" id="3.30.565.10">
    <property type="entry name" value="Histidine kinase-like ATPase, C-terminal domain"/>
    <property type="match status" value="1"/>
</dbReference>
<name>A0A0R2G2A0_9LACO</name>
<evidence type="ECO:0000313" key="12">
    <source>
        <dbReference type="Proteomes" id="UP000051296"/>
    </source>
</evidence>
<dbReference type="Gene3D" id="3.30.450.20">
    <property type="entry name" value="PAS domain"/>
    <property type="match status" value="1"/>
</dbReference>
<feature type="domain" description="Histidine kinase" evidence="10">
    <location>
        <begin position="217"/>
        <end position="432"/>
    </location>
</feature>
<protein>
    <recommendedName>
        <fullName evidence="3">histidine kinase</fullName>
        <ecNumber evidence="3">2.7.13.3</ecNumber>
    </recommendedName>
</protein>
<comment type="caution">
    <text evidence="11">The sequence shown here is derived from an EMBL/GenBank/DDBJ whole genome shotgun (WGS) entry which is preliminary data.</text>
</comment>
<evidence type="ECO:0000256" key="7">
    <source>
        <dbReference type="ARBA" id="ARBA00023012"/>
    </source>
</evidence>
<keyword evidence="7" id="KW-0902">Two-component regulatory system</keyword>
<dbReference type="FunFam" id="3.30.565.10:FF:000006">
    <property type="entry name" value="Sensor histidine kinase WalK"/>
    <property type="match status" value="1"/>
</dbReference>
<dbReference type="PANTHER" id="PTHR45453:SF1">
    <property type="entry name" value="PHOSPHATE REGULON SENSOR PROTEIN PHOR"/>
    <property type="match status" value="1"/>
</dbReference>
<dbReference type="PROSITE" id="PS50109">
    <property type="entry name" value="HIS_KIN"/>
    <property type="match status" value="1"/>
</dbReference>
<dbReference type="AlphaFoldDB" id="A0A0R2G2A0"/>
<dbReference type="SMART" id="SM00387">
    <property type="entry name" value="HATPase_c"/>
    <property type="match status" value="1"/>
</dbReference>
<keyword evidence="4" id="KW-0597">Phosphoprotein</keyword>
<dbReference type="Pfam" id="PF02518">
    <property type="entry name" value="HATPase_c"/>
    <property type="match status" value="1"/>
</dbReference>
<feature type="transmembrane region" description="Helical" evidence="9">
    <location>
        <begin position="14"/>
        <end position="34"/>
    </location>
</feature>
<dbReference type="Gene3D" id="1.10.287.130">
    <property type="match status" value="1"/>
</dbReference>
<dbReference type="Pfam" id="PF00512">
    <property type="entry name" value="HisKA"/>
    <property type="match status" value="1"/>
</dbReference>
<evidence type="ECO:0000256" key="3">
    <source>
        <dbReference type="ARBA" id="ARBA00012438"/>
    </source>
</evidence>
<evidence type="ECO:0000256" key="8">
    <source>
        <dbReference type="ARBA" id="ARBA00023136"/>
    </source>
</evidence>
<dbReference type="InterPro" id="IPR005467">
    <property type="entry name" value="His_kinase_dom"/>
</dbReference>
<reference evidence="11 12" key="1">
    <citation type="journal article" date="2015" name="Genome Announc.">
        <title>Expanding the biotechnology potential of lactobacilli through comparative genomics of 213 strains and associated genera.</title>
        <authorList>
            <person name="Sun Z."/>
            <person name="Harris H.M."/>
            <person name="McCann A."/>
            <person name="Guo C."/>
            <person name="Argimon S."/>
            <person name="Zhang W."/>
            <person name="Yang X."/>
            <person name="Jeffery I.B."/>
            <person name="Cooney J.C."/>
            <person name="Kagawa T.F."/>
            <person name="Liu W."/>
            <person name="Song Y."/>
            <person name="Salvetti E."/>
            <person name="Wrobel A."/>
            <person name="Rasinkangas P."/>
            <person name="Parkhill J."/>
            <person name="Rea M.C."/>
            <person name="O'Sullivan O."/>
            <person name="Ritari J."/>
            <person name="Douillard F.P."/>
            <person name="Paul Ross R."/>
            <person name="Yang R."/>
            <person name="Briner A.E."/>
            <person name="Felis G.E."/>
            <person name="de Vos W.M."/>
            <person name="Barrangou R."/>
            <person name="Klaenhammer T.R."/>
            <person name="Caufield P.W."/>
            <person name="Cui Y."/>
            <person name="Zhang H."/>
            <person name="O'Toole P.W."/>
        </authorList>
    </citation>
    <scope>NUCLEOTIDE SEQUENCE [LARGE SCALE GENOMIC DNA]</scope>
    <source>
        <strain evidence="11 12">DSM 20190</strain>
    </source>
</reference>
<keyword evidence="12" id="KW-1185">Reference proteome</keyword>
<dbReference type="SUPFAM" id="SSF47384">
    <property type="entry name" value="Homodimeric domain of signal transducing histidine kinase"/>
    <property type="match status" value="1"/>
</dbReference>
<organism evidence="11 12">
    <name type="scientific">Weissella halotolerans DSM 20190</name>
    <dbReference type="NCBI Taxonomy" id="1123500"/>
    <lineage>
        <taxon>Bacteria</taxon>
        <taxon>Bacillati</taxon>
        <taxon>Bacillota</taxon>
        <taxon>Bacilli</taxon>
        <taxon>Lactobacillales</taxon>
        <taxon>Lactobacillaceae</taxon>
        <taxon>Weissella</taxon>
    </lineage>
</organism>
<comment type="catalytic activity">
    <reaction evidence="1">
        <text>ATP + protein L-histidine = ADP + protein N-phospho-L-histidine.</text>
        <dbReference type="EC" id="2.7.13.3"/>
    </reaction>
</comment>
<evidence type="ECO:0000256" key="2">
    <source>
        <dbReference type="ARBA" id="ARBA00004370"/>
    </source>
</evidence>
<dbReference type="GO" id="GO:0000155">
    <property type="term" value="F:phosphorelay sensor kinase activity"/>
    <property type="evidence" value="ECO:0007669"/>
    <property type="project" value="InterPro"/>
</dbReference>
<dbReference type="eggNOG" id="COG5002">
    <property type="taxonomic scope" value="Bacteria"/>
</dbReference>
<dbReference type="InParanoid" id="A0A0R2G2A0"/>
<dbReference type="EC" id="2.7.13.3" evidence="3"/>
<dbReference type="FunFam" id="1.10.287.130:FF:000001">
    <property type="entry name" value="Two-component sensor histidine kinase"/>
    <property type="match status" value="1"/>
</dbReference>
<dbReference type="InterPro" id="IPR050351">
    <property type="entry name" value="BphY/WalK/GraS-like"/>
</dbReference>
<sequence>MFGAKLFPFWDQQIVNLGLIAFLALSLGLGLALVQEWQARRYQRQIALFIAKLKRIQAEDNMGGHILLAPSDPMAPLAAALNETQHVSRLRLKQLQQQASTLAALVDNMPLGVMRIKPDHTLVEMNAQASQLLNITQPKPGESYDNVLKNHALVAMLNRALTEQKNSRKTVQVDRVKLDVSVVYYQLRPRHYEALVLLYDMTEISQLQAMQADFVTNASHELRTPLTAIAGFTETLLSGAQEDSALRAEFLHIIQDESQRLLALTQDILTLAKSPMQERHLAPVAIKPLVDEVLTSHKDMLAEQKISVDIQVPSDLALVQDKSDLKRLLINLIGNAIKYNRLGGRVTIKADHTEKVDTLIIEDTGRGIPSDEQGRIFERFYRIDKSRNQRIPGTGLGLAIVHDLVKELGGQVLLDSQVGVGTKVTIQLPTTVIKDIRNGED</sequence>
<dbReference type="EMBL" id="JQAX01000001">
    <property type="protein sequence ID" value="KRN33606.1"/>
    <property type="molecule type" value="Genomic_DNA"/>
</dbReference>
<dbReference type="STRING" id="1123500.GCA_000420365_00091"/>
<evidence type="ECO:0000256" key="9">
    <source>
        <dbReference type="SAM" id="Phobius"/>
    </source>
</evidence>